<dbReference type="PANTHER" id="PTHR48104:SF30">
    <property type="entry name" value="METACASPASE-1"/>
    <property type="match status" value="1"/>
</dbReference>
<gene>
    <name evidence="5" type="ORF">GGX14DRAFT_450530</name>
</gene>
<accession>A0AAD6YHJ2</accession>
<reference evidence="5" key="1">
    <citation type="submission" date="2023-03" db="EMBL/GenBank/DDBJ databases">
        <title>Massive genome expansion in bonnet fungi (Mycena s.s.) driven by repeated elements and novel gene families across ecological guilds.</title>
        <authorList>
            <consortium name="Lawrence Berkeley National Laboratory"/>
            <person name="Harder C.B."/>
            <person name="Miyauchi S."/>
            <person name="Viragh M."/>
            <person name="Kuo A."/>
            <person name="Thoen E."/>
            <person name="Andreopoulos B."/>
            <person name="Lu D."/>
            <person name="Skrede I."/>
            <person name="Drula E."/>
            <person name="Henrissat B."/>
            <person name="Morin E."/>
            <person name="Kohler A."/>
            <person name="Barry K."/>
            <person name="LaButti K."/>
            <person name="Morin E."/>
            <person name="Salamov A."/>
            <person name="Lipzen A."/>
            <person name="Mereny Z."/>
            <person name="Hegedus B."/>
            <person name="Baldrian P."/>
            <person name="Stursova M."/>
            <person name="Weitz H."/>
            <person name="Taylor A."/>
            <person name="Grigoriev I.V."/>
            <person name="Nagy L.G."/>
            <person name="Martin F."/>
            <person name="Kauserud H."/>
        </authorList>
    </citation>
    <scope>NUCLEOTIDE SEQUENCE</scope>
    <source>
        <strain evidence="5">9144</strain>
    </source>
</reference>
<dbReference type="Pfam" id="PF00656">
    <property type="entry name" value="Peptidase_C14"/>
    <property type="match status" value="1"/>
</dbReference>
<keyword evidence="2" id="KW-0053">Apoptosis</keyword>
<dbReference type="SUPFAM" id="SSF52129">
    <property type="entry name" value="Caspase-like"/>
    <property type="match status" value="1"/>
</dbReference>
<dbReference type="GO" id="GO:0006915">
    <property type="term" value="P:apoptotic process"/>
    <property type="evidence" value="ECO:0007669"/>
    <property type="project" value="UniProtKB-KW"/>
</dbReference>
<dbReference type="InterPro" id="IPR050452">
    <property type="entry name" value="Metacaspase"/>
</dbReference>
<dbReference type="GO" id="GO:0006508">
    <property type="term" value="P:proteolysis"/>
    <property type="evidence" value="ECO:0007669"/>
    <property type="project" value="InterPro"/>
</dbReference>
<keyword evidence="3" id="KW-0788">Thiol protease</keyword>
<evidence type="ECO:0000256" key="3">
    <source>
        <dbReference type="ARBA" id="ARBA00022807"/>
    </source>
</evidence>
<dbReference type="AlphaFoldDB" id="A0AAD6YHJ2"/>
<protein>
    <submittedName>
        <fullName evidence="5">Caspase domain-containing protein</fullName>
    </submittedName>
</protein>
<keyword evidence="3" id="KW-0378">Hydrolase</keyword>
<evidence type="ECO:0000256" key="2">
    <source>
        <dbReference type="ARBA" id="ARBA00022703"/>
    </source>
</evidence>
<evidence type="ECO:0000313" key="6">
    <source>
        <dbReference type="Proteomes" id="UP001219525"/>
    </source>
</evidence>
<dbReference type="Gene3D" id="3.40.50.1460">
    <property type="match status" value="1"/>
</dbReference>
<dbReference type="GO" id="GO:0005737">
    <property type="term" value="C:cytoplasm"/>
    <property type="evidence" value="ECO:0007669"/>
    <property type="project" value="TreeGrafter"/>
</dbReference>
<dbReference type="Proteomes" id="UP001219525">
    <property type="component" value="Unassembled WGS sequence"/>
</dbReference>
<dbReference type="EMBL" id="JARJCW010000028">
    <property type="protein sequence ID" value="KAJ7210384.1"/>
    <property type="molecule type" value="Genomic_DNA"/>
</dbReference>
<evidence type="ECO:0000313" key="5">
    <source>
        <dbReference type="EMBL" id="KAJ7210384.1"/>
    </source>
</evidence>
<evidence type="ECO:0000256" key="1">
    <source>
        <dbReference type="ARBA" id="ARBA00009005"/>
    </source>
</evidence>
<evidence type="ECO:0000259" key="4">
    <source>
        <dbReference type="Pfam" id="PF00656"/>
    </source>
</evidence>
<dbReference type="PANTHER" id="PTHR48104">
    <property type="entry name" value="METACASPASE-4"/>
    <property type="match status" value="1"/>
</dbReference>
<organism evidence="5 6">
    <name type="scientific">Mycena pura</name>
    <dbReference type="NCBI Taxonomy" id="153505"/>
    <lineage>
        <taxon>Eukaryota</taxon>
        <taxon>Fungi</taxon>
        <taxon>Dikarya</taxon>
        <taxon>Basidiomycota</taxon>
        <taxon>Agaricomycotina</taxon>
        <taxon>Agaricomycetes</taxon>
        <taxon>Agaricomycetidae</taxon>
        <taxon>Agaricales</taxon>
        <taxon>Marasmiineae</taxon>
        <taxon>Mycenaceae</taxon>
        <taxon>Mycena</taxon>
    </lineage>
</organism>
<keyword evidence="6" id="KW-1185">Reference proteome</keyword>
<keyword evidence="3" id="KW-0645">Protease</keyword>
<comment type="similarity">
    <text evidence="1">Belongs to the peptidase C14B family.</text>
</comment>
<comment type="caution">
    <text evidence="5">The sequence shown here is derived from an EMBL/GenBank/DDBJ whole genome shotgun (WGS) entry which is preliminary data.</text>
</comment>
<dbReference type="InterPro" id="IPR011600">
    <property type="entry name" value="Pept_C14_caspase"/>
</dbReference>
<proteinExistence type="inferred from homology"/>
<dbReference type="InterPro" id="IPR029030">
    <property type="entry name" value="Caspase-like_dom_sf"/>
</dbReference>
<sequence>MPDSDTSPSSGKGAVFAIVIGINDYLATSEFNPLNGAVNDARMFEKFLLDPREQRGLGVPAENIVLLENAQATRKAILSTFQSHFLNNPDIPDHGSATLILFYAGHGSRIEEHGNLIAPDERVEAICPVDERTKDENGEYVHAIPDYVLGWLLSELAAKKSPNITVILDACHSGGMGRDIGQARNARSSSTAVPLAFDSHLWEGKAETVQSFHLWAPTATSHVLLAACRQDETAREISYDDDNTVHGRFTSALIVRLRKLVLEKTTYAELLDCVPKWSGQTPHCCGSRRDRLVFAGNYPATGPQSFPLMKVQSDPARPDVVGVWKVKMGSIEGIVPGTEFAVHAPDNRFLGTLVAHSVQISETILAPQGSSELSIVWGSRVVVSAWKNTAMVLRVYTVPDFPLVESVFPAQELTRGRPGRLFVRSPLAEEADLVLRCDKTGTAGEELVIEHHASTSREAERETRASLVQLGGAWRIPLLIDGIAHFNYFLERHHGAAPLDGVSLEMHRLRGTFPTRTPDPAFGKDGNLVENGAVVFASDPSAKYAFTVRNKSDVDLFPYLFYFDPVKYTIHLWYEPSGASGQAAPLRRQDGKDGTVTIGMGSEHAFVFKLPDGDKTSSGFAKLFVATQHLDLSWIQQVTSPLDPRFEGTPRDRRGESLGEVQTWDAMMVILTMTDK</sequence>
<feature type="domain" description="Peptidase C14 caspase" evidence="4">
    <location>
        <begin position="16"/>
        <end position="274"/>
    </location>
</feature>
<name>A0AAD6YHJ2_9AGAR</name>
<dbReference type="GO" id="GO:0004197">
    <property type="term" value="F:cysteine-type endopeptidase activity"/>
    <property type="evidence" value="ECO:0007669"/>
    <property type="project" value="InterPro"/>
</dbReference>